<organism evidence="8 9">
    <name type="scientific">Streptococcus moroccensis</name>
    <dbReference type="NCBI Taxonomy" id="1451356"/>
    <lineage>
        <taxon>Bacteria</taxon>
        <taxon>Bacillati</taxon>
        <taxon>Bacillota</taxon>
        <taxon>Bacilli</taxon>
        <taxon>Lactobacillales</taxon>
        <taxon>Streptococcaceae</taxon>
        <taxon>Streptococcus</taxon>
    </lineage>
</organism>
<comment type="caution">
    <text evidence="8">The sequence shown here is derived from an EMBL/GenBank/DDBJ whole genome shotgun (WGS) entry which is preliminary data.</text>
</comment>
<evidence type="ECO:0000256" key="1">
    <source>
        <dbReference type="ARBA" id="ARBA00005952"/>
    </source>
</evidence>
<evidence type="ECO:0000313" key="8">
    <source>
        <dbReference type="EMBL" id="MDQ0222764.1"/>
    </source>
</evidence>
<gene>
    <name evidence="6" type="primary">nusB</name>
    <name evidence="8" type="ORF">J2S23_001322</name>
</gene>
<evidence type="ECO:0000256" key="4">
    <source>
        <dbReference type="ARBA" id="ARBA00023015"/>
    </source>
</evidence>
<dbReference type="HAMAP" id="MF_00073">
    <property type="entry name" value="NusB"/>
    <property type="match status" value="1"/>
</dbReference>
<evidence type="ECO:0000256" key="5">
    <source>
        <dbReference type="ARBA" id="ARBA00023163"/>
    </source>
</evidence>
<sequence>MTKSFTRRQLREQAFQALLAIDFGAEPLDAARFAHVHSNDDLDAQGDSLELPIFLLNLVQGVTQQQSELDNLLTGKLKAGWTMDRLTMVDKTILRLGLFEIIFFEETPAKVAVNEAVELAKAFSDPQSARFINGVLTQFVTEETE</sequence>
<dbReference type="InterPro" id="IPR011605">
    <property type="entry name" value="NusB_fam"/>
</dbReference>
<evidence type="ECO:0000256" key="2">
    <source>
        <dbReference type="ARBA" id="ARBA00022814"/>
    </source>
</evidence>
<evidence type="ECO:0000259" key="7">
    <source>
        <dbReference type="Pfam" id="PF01029"/>
    </source>
</evidence>
<dbReference type="SUPFAM" id="SSF48013">
    <property type="entry name" value="NusB-like"/>
    <property type="match status" value="1"/>
</dbReference>
<keyword evidence="5 6" id="KW-0804">Transcription</keyword>
<dbReference type="NCBIfam" id="TIGR01951">
    <property type="entry name" value="nusB"/>
    <property type="match status" value="1"/>
</dbReference>
<dbReference type="Pfam" id="PF01029">
    <property type="entry name" value="NusB"/>
    <property type="match status" value="1"/>
</dbReference>
<accession>A0ABT9YRZ1</accession>
<comment type="similarity">
    <text evidence="1 6">Belongs to the NusB family.</text>
</comment>
<dbReference type="PANTHER" id="PTHR11078">
    <property type="entry name" value="N UTILIZATION SUBSTANCE PROTEIN B-RELATED"/>
    <property type="match status" value="1"/>
</dbReference>
<dbReference type="Proteomes" id="UP001223079">
    <property type="component" value="Unassembled WGS sequence"/>
</dbReference>
<proteinExistence type="inferred from homology"/>
<keyword evidence="4 6" id="KW-0805">Transcription regulation</keyword>
<dbReference type="NCBIfam" id="NF001223">
    <property type="entry name" value="PRK00202.1-1"/>
    <property type="match status" value="1"/>
</dbReference>
<evidence type="ECO:0000256" key="3">
    <source>
        <dbReference type="ARBA" id="ARBA00022884"/>
    </source>
</evidence>
<dbReference type="RefSeq" id="WP_307121947.1">
    <property type="nucleotide sequence ID" value="NZ_JAUSTM010000011.1"/>
</dbReference>
<keyword evidence="2 6" id="KW-0889">Transcription antitermination</keyword>
<dbReference type="InterPro" id="IPR035926">
    <property type="entry name" value="NusB-like_sf"/>
</dbReference>
<dbReference type="PANTHER" id="PTHR11078:SF3">
    <property type="entry name" value="ANTITERMINATION NUSB DOMAIN-CONTAINING PROTEIN"/>
    <property type="match status" value="1"/>
</dbReference>
<comment type="function">
    <text evidence="6">Involved in transcription antitermination. Required for transcription of ribosomal RNA (rRNA) genes. Binds specifically to the boxA antiterminator sequence of the ribosomal RNA (rrn) operons.</text>
</comment>
<dbReference type="EMBL" id="JAUSTM010000011">
    <property type="protein sequence ID" value="MDQ0222764.1"/>
    <property type="molecule type" value="Genomic_DNA"/>
</dbReference>
<dbReference type="InterPro" id="IPR006027">
    <property type="entry name" value="NusB_RsmB_TIM44"/>
</dbReference>
<reference evidence="8 9" key="1">
    <citation type="submission" date="2023-07" db="EMBL/GenBank/DDBJ databases">
        <title>Genomic Encyclopedia of Type Strains, Phase IV (KMG-IV): sequencing the most valuable type-strain genomes for metagenomic binning, comparative biology and taxonomic classification.</title>
        <authorList>
            <person name="Goeker M."/>
        </authorList>
    </citation>
    <scope>NUCLEOTIDE SEQUENCE [LARGE SCALE GENOMIC DNA]</scope>
    <source>
        <strain evidence="8 9">DSM 105143</strain>
    </source>
</reference>
<keyword evidence="9" id="KW-1185">Reference proteome</keyword>
<evidence type="ECO:0000256" key="6">
    <source>
        <dbReference type="HAMAP-Rule" id="MF_00073"/>
    </source>
</evidence>
<name>A0ABT9YRZ1_9STRE</name>
<keyword evidence="3 6" id="KW-0694">RNA-binding</keyword>
<protein>
    <recommendedName>
        <fullName evidence="6">Transcription antitermination protein NusB</fullName>
    </recommendedName>
    <alternativeName>
        <fullName evidence="6">Antitermination factor NusB</fullName>
    </alternativeName>
</protein>
<evidence type="ECO:0000313" key="9">
    <source>
        <dbReference type="Proteomes" id="UP001223079"/>
    </source>
</evidence>
<dbReference type="Gene3D" id="1.10.940.10">
    <property type="entry name" value="NusB-like"/>
    <property type="match status" value="1"/>
</dbReference>
<feature type="domain" description="NusB/RsmB/TIM44" evidence="7">
    <location>
        <begin position="9"/>
        <end position="139"/>
    </location>
</feature>